<keyword evidence="2" id="KW-0547">Nucleotide-binding</keyword>
<keyword evidence="2" id="KW-0347">Helicase</keyword>
<keyword evidence="2" id="KW-0067">ATP-binding</keyword>
<dbReference type="Pfam" id="PF05272">
    <property type="entry name" value="VapE-like_dom"/>
    <property type="match status" value="1"/>
</dbReference>
<keyword evidence="2" id="KW-0378">Hydrolase</keyword>
<protein>
    <submittedName>
        <fullName evidence="2">Replicative DNA helicase</fullName>
    </submittedName>
</protein>
<evidence type="ECO:0000259" key="1">
    <source>
        <dbReference type="Pfam" id="PF05272"/>
    </source>
</evidence>
<accession>A0A8S5N8B4</accession>
<name>A0A8S5N8B4_9CAUD</name>
<evidence type="ECO:0000313" key="2">
    <source>
        <dbReference type="EMBL" id="DAD90913.1"/>
    </source>
</evidence>
<dbReference type="EMBL" id="BK015098">
    <property type="protein sequence ID" value="DAD90913.1"/>
    <property type="molecule type" value="Genomic_DNA"/>
</dbReference>
<feature type="domain" description="Virulence-associated protein E-like" evidence="1">
    <location>
        <begin position="493"/>
        <end position="711"/>
    </location>
</feature>
<reference evidence="2" key="1">
    <citation type="journal article" date="2021" name="Proc. Natl. Acad. Sci. U.S.A.">
        <title>A Catalog of Tens of Thousands of Viruses from Human Metagenomes Reveals Hidden Associations with Chronic Diseases.</title>
        <authorList>
            <person name="Tisza M.J."/>
            <person name="Buck C.B."/>
        </authorList>
    </citation>
    <scope>NUCLEOTIDE SEQUENCE</scope>
    <source>
        <strain evidence="2">CtkBO7</strain>
    </source>
</reference>
<organism evidence="2">
    <name type="scientific">Siphoviridae sp. ctkBO7</name>
    <dbReference type="NCBI Taxonomy" id="2826441"/>
    <lineage>
        <taxon>Viruses</taxon>
        <taxon>Duplodnaviria</taxon>
        <taxon>Heunggongvirae</taxon>
        <taxon>Uroviricota</taxon>
        <taxon>Caudoviricetes</taxon>
    </lineage>
</organism>
<dbReference type="InterPro" id="IPR007936">
    <property type="entry name" value="VapE-like_dom"/>
</dbReference>
<dbReference type="PANTHER" id="PTHR34985:SF1">
    <property type="entry name" value="SLR0554 PROTEIN"/>
    <property type="match status" value="1"/>
</dbReference>
<sequence length="821" mass="92903">MNIDKKISISIGASRWSMQWTQTTMLWSELCDRLKTPVRTEETVEEYHKMKKADKGKLKDIGGFVGGTLSGLQRKAINVTGRDLITLDLDAIKPGDTDNVVRTVDSLGMAYAIYSTRSHTEHRPRLRVVVPTDRTMTVDEYEPIARKLASLIGIGMCDGTTFEASRLMYWPSCPKDAQYVYHVGDKRFLSADGMLGLYDDWHDVRSWAQVPGHEASQRERQLLAKQGDPKTKHGIVGAFCRVYGIREALDEYLPHAYVEVEGSADRLTFATGSTVAGAVIYDDGQFLYSHHNTDPCGGQLVNAFDLVRLHKFHDLDETAKDGTPVHKLPSYTAMSKLAMQDKAVVAELNAARAQESAQNVFADLIQKEEKGKQEITDIAPNALTDVEWMKTSTLRYDDNGRVKGTLDNMLKILVHDQALSGRIAFDRFASRYVAKGALPWNMQPGTRLWTDADDAGLRWYLENKYDVTGRDKVQDAMIMCAEQNGFNEVLDYLNSLTWDGVARLDTLFIDYLGAEDNVYTRAVARKSFTAAVARAFEPGCKYDTMPILIGRQGAGKSTLIRTLGKKWYADGLSTFEGKEAAENIQGKWIIEAGEMAGYTKAEENASKQFLSRQVDVFRQAYGRRTQEYPRRCVFFGSSNQYEFLKDITGNRRFWPVDIEAQKPTKNVYVNLPGEVDQIWAEAVVRYKNGEPLIIEDNEDVLRLAETARETHMESNSKTGIINEFVLQKVPKNWNTMSRTARRTFLTMGGHTPSEDLEYRDRICAAEVWYECFGIDPSRMKKVDTREINQILMDSPYTEGKARLMRFGEYGVQRGFNIKNEV</sequence>
<dbReference type="GO" id="GO:0004386">
    <property type="term" value="F:helicase activity"/>
    <property type="evidence" value="ECO:0007669"/>
    <property type="project" value="UniProtKB-KW"/>
</dbReference>
<dbReference type="PANTHER" id="PTHR34985">
    <property type="entry name" value="SLR0554 PROTEIN"/>
    <property type="match status" value="1"/>
</dbReference>
<proteinExistence type="predicted"/>